<keyword evidence="2" id="KW-1185">Reference proteome</keyword>
<organism evidence="1 2">
    <name type="scientific">Tuber borchii</name>
    <name type="common">White truffle</name>
    <dbReference type="NCBI Taxonomy" id="42251"/>
    <lineage>
        <taxon>Eukaryota</taxon>
        <taxon>Fungi</taxon>
        <taxon>Dikarya</taxon>
        <taxon>Ascomycota</taxon>
        <taxon>Pezizomycotina</taxon>
        <taxon>Pezizomycetes</taxon>
        <taxon>Pezizales</taxon>
        <taxon>Tuberaceae</taxon>
        <taxon>Tuber</taxon>
    </lineage>
</organism>
<sequence>MPVHFIQGIWKELSLKPASEGVRYAITKLFDDVILQNPICARPKGRHHTSIFHGATDSSEEVGPYVLTLKPDSQSVRHAIMEPFNDGVLRNPICRLPKGHPHTSIFHGTTKSYSGSIRNMITEPFNDSVLHHPICPPPKGCPYTSILHGPTDNSEEGSLCWVFLVLDSWSVRHAITEPFYDVILHYAVCPLPKGRLHTSILHGATESAEGGVMMPGFFSPGCLESAQFKARFRGHSWSVRNAITEPFYDIILRHPICPPPKGCPHTSILHGAIATSDEGVIMPSFFSPGCLEGADFDARFPEH</sequence>
<evidence type="ECO:0000313" key="2">
    <source>
        <dbReference type="Proteomes" id="UP000244722"/>
    </source>
</evidence>
<dbReference type="EMBL" id="NESQ01000354">
    <property type="protein sequence ID" value="PUU73692.1"/>
    <property type="molecule type" value="Genomic_DNA"/>
</dbReference>
<protein>
    <submittedName>
        <fullName evidence="1">Uncharacterized protein</fullName>
    </submittedName>
</protein>
<evidence type="ECO:0000313" key="1">
    <source>
        <dbReference type="EMBL" id="PUU73692.1"/>
    </source>
</evidence>
<reference evidence="1 2" key="1">
    <citation type="submission" date="2017-04" db="EMBL/GenBank/DDBJ databases">
        <title>Draft genome sequence of Tuber borchii Vittad., a whitish edible truffle.</title>
        <authorList>
            <consortium name="DOE Joint Genome Institute"/>
            <person name="Murat C."/>
            <person name="Kuo A."/>
            <person name="Barry K.W."/>
            <person name="Clum A."/>
            <person name="Dockter R.B."/>
            <person name="Fauchery L."/>
            <person name="Iotti M."/>
            <person name="Kohler A."/>
            <person name="Labutti K."/>
            <person name="Lindquist E.A."/>
            <person name="Lipzen A."/>
            <person name="Ohm R.A."/>
            <person name="Wang M."/>
            <person name="Grigoriev I.V."/>
            <person name="Zambonelli A."/>
            <person name="Martin F.M."/>
        </authorList>
    </citation>
    <scope>NUCLEOTIDE SEQUENCE [LARGE SCALE GENOMIC DNA]</scope>
    <source>
        <strain evidence="1 2">Tbo3840</strain>
    </source>
</reference>
<comment type="caution">
    <text evidence="1">The sequence shown here is derived from an EMBL/GenBank/DDBJ whole genome shotgun (WGS) entry which is preliminary data.</text>
</comment>
<name>A0A2T6ZDY1_TUBBO</name>
<proteinExistence type="predicted"/>
<accession>A0A2T6ZDY1</accession>
<dbReference type="AlphaFoldDB" id="A0A2T6ZDY1"/>
<dbReference type="Proteomes" id="UP000244722">
    <property type="component" value="Unassembled WGS sequence"/>
</dbReference>
<gene>
    <name evidence="1" type="ORF">B9Z19DRAFT_1134680</name>
</gene>